<accession>A0A9P8P8T3</accession>
<dbReference type="GeneID" id="70235018"/>
<dbReference type="Proteomes" id="UP000769157">
    <property type="component" value="Unassembled WGS sequence"/>
</dbReference>
<organism evidence="1 2">
    <name type="scientific">Ogataea philodendri</name>
    <dbReference type="NCBI Taxonomy" id="1378263"/>
    <lineage>
        <taxon>Eukaryota</taxon>
        <taxon>Fungi</taxon>
        <taxon>Dikarya</taxon>
        <taxon>Ascomycota</taxon>
        <taxon>Saccharomycotina</taxon>
        <taxon>Pichiomycetes</taxon>
        <taxon>Pichiales</taxon>
        <taxon>Pichiaceae</taxon>
        <taxon>Ogataea</taxon>
    </lineage>
</organism>
<keyword evidence="2" id="KW-1185">Reference proteome</keyword>
<reference evidence="1" key="1">
    <citation type="journal article" date="2021" name="Open Biol.">
        <title>Shared evolutionary footprints suggest mitochondrial oxidative damage underlies multiple complex I losses in fungi.</title>
        <authorList>
            <person name="Schikora-Tamarit M.A."/>
            <person name="Marcet-Houben M."/>
            <person name="Nosek J."/>
            <person name="Gabaldon T."/>
        </authorList>
    </citation>
    <scope>NUCLEOTIDE SEQUENCE</scope>
    <source>
        <strain evidence="1">CBS6075</strain>
    </source>
</reference>
<dbReference type="AlphaFoldDB" id="A0A9P8P8T3"/>
<protein>
    <submittedName>
        <fullName evidence="1">Uncharacterized protein</fullName>
    </submittedName>
</protein>
<comment type="caution">
    <text evidence="1">The sequence shown here is derived from an EMBL/GenBank/DDBJ whole genome shotgun (WGS) entry which is preliminary data.</text>
</comment>
<evidence type="ECO:0000313" key="1">
    <source>
        <dbReference type="EMBL" id="KAH3667402.1"/>
    </source>
</evidence>
<gene>
    <name evidence="1" type="ORF">OGAPHI_003051</name>
</gene>
<proteinExistence type="predicted"/>
<sequence length="209" mass="23182">MSSLGSNSHQFWVWVGVEPVDDVVKRRAVGKRGRGHAQTEVPLLGAVGKKADDGFDFQKRRHRLERQQIDVRRLFQRVQASTVEFLQCSHGNGTVIARIFLAVCEKCAIWPNGSGDLHPRPTRARFGRIATQLNGSGVHRARIKSLLPQVVVAQLVGGCEQDVNSTGHIVRVHLPNLVRHLNKRPARPQAARHVDSALLKLCSKGPVKK</sequence>
<reference evidence="1" key="2">
    <citation type="submission" date="2021-01" db="EMBL/GenBank/DDBJ databases">
        <authorList>
            <person name="Schikora-Tamarit M.A."/>
        </authorList>
    </citation>
    <scope>NUCLEOTIDE SEQUENCE</scope>
    <source>
        <strain evidence="1">CBS6075</strain>
    </source>
</reference>
<evidence type="ECO:0000313" key="2">
    <source>
        <dbReference type="Proteomes" id="UP000769157"/>
    </source>
</evidence>
<name>A0A9P8P8T3_9ASCO</name>
<dbReference type="RefSeq" id="XP_046062214.1">
    <property type="nucleotide sequence ID" value="XM_046203988.1"/>
</dbReference>
<dbReference type="EMBL" id="JAEUBE010000183">
    <property type="protein sequence ID" value="KAH3667402.1"/>
    <property type="molecule type" value="Genomic_DNA"/>
</dbReference>